<reference evidence="1 2" key="1">
    <citation type="journal article" date="2015" name="Genome Announc.">
        <title>Genome Sequences of Oblitimonas alkaliphila gen. nov. sp. nov. (Proposed), a Novel Bacterium of the Pseudomonadaceae Family.</title>
        <authorList>
            <person name="Lauer A.C."/>
            <person name="Nicholson A.C."/>
            <person name="Humrighouse B.W."/>
            <person name="Emery B."/>
            <person name="Drobish A."/>
            <person name="Juieng P."/>
            <person name="Loparev V."/>
            <person name="McQuiston J.R."/>
        </authorList>
    </citation>
    <scope>NUCLEOTIDE SEQUENCE [LARGE SCALE GENOMIC DNA]</scope>
    <source>
        <strain evidence="1 2">E5571</strain>
    </source>
</reference>
<protein>
    <submittedName>
        <fullName evidence="1">Monooxygenase</fullName>
    </submittedName>
</protein>
<dbReference type="Proteomes" id="UP000063953">
    <property type="component" value="Chromosome"/>
</dbReference>
<dbReference type="Gene3D" id="3.30.70.100">
    <property type="match status" value="1"/>
</dbReference>
<dbReference type="SUPFAM" id="SSF54909">
    <property type="entry name" value="Dimeric alpha+beta barrel"/>
    <property type="match status" value="1"/>
</dbReference>
<dbReference type="AlphaFoldDB" id="A0A0K1XGV0"/>
<keyword evidence="1" id="KW-0503">Monooxygenase</keyword>
<dbReference type="RefSeq" id="WP_053101707.1">
    <property type="nucleotide sequence ID" value="NZ_CP012365.1"/>
</dbReference>
<name>A0A0K1XGV0_9GAMM</name>
<evidence type="ECO:0000313" key="1">
    <source>
        <dbReference type="EMBL" id="AKX60408.1"/>
    </source>
</evidence>
<dbReference type="Pfam" id="PF08803">
    <property type="entry name" value="ydhR"/>
    <property type="match status" value="1"/>
</dbReference>
<dbReference type="InterPro" id="IPR011008">
    <property type="entry name" value="Dimeric_a/b-barrel"/>
</dbReference>
<keyword evidence="1" id="KW-0560">Oxidoreductase</keyword>
<gene>
    <name evidence="1" type="ORF">AKN88_11045</name>
</gene>
<proteinExistence type="predicted"/>
<dbReference type="InterPro" id="IPR014910">
    <property type="entry name" value="YdhR"/>
</dbReference>
<dbReference type="EMBL" id="CP012365">
    <property type="protein sequence ID" value="AKX60408.1"/>
    <property type="molecule type" value="Genomic_DNA"/>
</dbReference>
<dbReference type="NCBIfam" id="NF008333">
    <property type="entry name" value="PRK11118.1"/>
    <property type="match status" value="1"/>
</dbReference>
<dbReference type="GO" id="GO:0004497">
    <property type="term" value="F:monooxygenase activity"/>
    <property type="evidence" value="ECO:0007669"/>
    <property type="project" value="UniProtKB-KW"/>
</dbReference>
<dbReference type="PANTHER" id="PTHR39169:SF1">
    <property type="entry name" value="MONOOXYGENASE YDHR-RELATED"/>
    <property type="match status" value="1"/>
</dbReference>
<keyword evidence="2" id="KW-1185">Reference proteome</keyword>
<accession>A0A0K1XGV0</accession>
<sequence length="106" mass="11795">MATLIQVTFPFNGPFGQAMTDAMQGLAQSISQEPGLIWKLWTENAAQHEAGGIYLFDTQENAKNYANMHRERLSASGVQDIEVKYFSVNQPLSEITLASFLKQSEP</sequence>
<evidence type="ECO:0000313" key="2">
    <source>
        <dbReference type="Proteomes" id="UP000063953"/>
    </source>
</evidence>
<dbReference type="PANTHER" id="PTHR39169">
    <property type="match status" value="1"/>
</dbReference>
<organism evidence="1 2">
    <name type="scientific">Thiopseudomonas alkaliphila</name>
    <dbReference type="NCBI Taxonomy" id="1697053"/>
    <lineage>
        <taxon>Bacteria</taxon>
        <taxon>Pseudomonadati</taxon>
        <taxon>Pseudomonadota</taxon>
        <taxon>Gammaproteobacteria</taxon>
        <taxon>Pseudomonadales</taxon>
        <taxon>Pseudomonadaceae</taxon>
        <taxon>Thiopseudomonas</taxon>
    </lineage>
</organism>